<sequence>MRPPHSPQFLARGTYRIRRLMDAARFLPILGLVLLLLPLMRHDHGTDAPPTAVEGVYLFLVWIGLIVAAFVMSLGLRRTLDPPETRLTRLTRLTRRDAPRPAPDEEG</sequence>
<keyword evidence="2" id="KW-0472">Membrane</keyword>
<evidence type="ECO:0000313" key="4">
    <source>
        <dbReference type="Proteomes" id="UP000320582"/>
    </source>
</evidence>
<dbReference type="EMBL" id="VFPT01000001">
    <property type="protein sequence ID" value="TQM93420.1"/>
    <property type="molecule type" value="Genomic_DNA"/>
</dbReference>
<proteinExistence type="predicted"/>
<accession>A0A543KEB3</accession>
<gene>
    <name evidence="3" type="ORF">BD293_2054</name>
</gene>
<evidence type="ECO:0000313" key="3">
    <source>
        <dbReference type="EMBL" id="TQM93420.1"/>
    </source>
</evidence>
<evidence type="ECO:0000256" key="2">
    <source>
        <dbReference type="SAM" id="Phobius"/>
    </source>
</evidence>
<reference evidence="3 4" key="1">
    <citation type="submission" date="2019-06" db="EMBL/GenBank/DDBJ databases">
        <title>Genomic Encyclopedia of Archaeal and Bacterial Type Strains, Phase II (KMG-II): from individual species to whole genera.</title>
        <authorList>
            <person name="Goeker M."/>
        </authorList>
    </citation>
    <scope>NUCLEOTIDE SEQUENCE [LARGE SCALE GENOMIC DNA]</scope>
    <source>
        <strain evidence="3 4">DSM 18423</strain>
    </source>
</reference>
<dbReference type="Proteomes" id="UP000320582">
    <property type="component" value="Unassembled WGS sequence"/>
</dbReference>
<feature type="compositionally biased region" description="Basic and acidic residues" evidence="1">
    <location>
        <begin position="94"/>
        <end position="107"/>
    </location>
</feature>
<dbReference type="RefSeq" id="WP_246086264.1">
    <property type="nucleotide sequence ID" value="NZ_VFPT01000001.1"/>
</dbReference>
<keyword evidence="2" id="KW-0812">Transmembrane</keyword>
<keyword evidence="4" id="KW-1185">Reference proteome</keyword>
<feature type="transmembrane region" description="Helical" evidence="2">
    <location>
        <begin position="57"/>
        <end position="76"/>
    </location>
</feature>
<comment type="caution">
    <text evidence="3">The sequence shown here is derived from an EMBL/GenBank/DDBJ whole genome shotgun (WGS) entry which is preliminary data.</text>
</comment>
<keyword evidence="2" id="KW-1133">Transmembrane helix</keyword>
<name>A0A543KEB3_9RHOB</name>
<organism evidence="3 4">
    <name type="scientific">Roseinatronobacter monicus</name>
    <dbReference type="NCBI Taxonomy" id="393481"/>
    <lineage>
        <taxon>Bacteria</taxon>
        <taxon>Pseudomonadati</taxon>
        <taxon>Pseudomonadota</taxon>
        <taxon>Alphaproteobacteria</taxon>
        <taxon>Rhodobacterales</taxon>
        <taxon>Paracoccaceae</taxon>
        <taxon>Roseinatronobacter</taxon>
    </lineage>
</organism>
<feature type="region of interest" description="Disordered" evidence="1">
    <location>
        <begin position="87"/>
        <end position="107"/>
    </location>
</feature>
<protein>
    <submittedName>
        <fullName evidence="3">Uncharacterized protein</fullName>
    </submittedName>
</protein>
<evidence type="ECO:0000256" key="1">
    <source>
        <dbReference type="SAM" id="MobiDB-lite"/>
    </source>
</evidence>
<dbReference type="AlphaFoldDB" id="A0A543KEB3"/>